<keyword evidence="2" id="KW-1185">Reference proteome</keyword>
<dbReference type="Proteomes" id="UP001610432">
    <property type="component" value="Unassembled WGS sequence"/>
</dbReference>
<dbReference type="EMBL" id="JBFXLQ010000014">
    <property type="protein sequence ID" value="KAL2868383.1"/>
    <property type="molecule type" value="Genomic_DNA"/>
</dbReference>
<proteinExistence type="predicted"/>
<accession>A0ABR4LV14</accession>
<protein>
    <submittedName>
        <fullName evidence="1">Uncharacterized protein</fullName>
    </submittedName>
</protein>
<dbReference type="InterPro" id="IPR022198">
    <property type="entry name" value="DUF3723"/>
</dbReference>
<name>A0ABR4LV14_9EURO</name>
<dbReference type="GeneID" id="98149287"/>
<comment type="caution">
    <text evidence="1">The sequence shown here is derived from an EMBL/GenBank/DDBJ whole genome shotgun (WGS) entry which is preliminary data.</text>
</comment>
<evidence type="ECO:0000313" key="2">
    <source>
        <dbReference type="Proteomes" id="UP001610432"/>
    </source>
</evidence>
<sequence>MAKDVQGSQKANPTWAKAQVKANKSVIHAMATLARKLGFYNLQIKAILKQLLDQDTFKSLVKQITEHIEQETLQLADEPDVPARISTGALVAAASQDTATETAMYPVLQHKATVEAVEELLQEEQIAWERADTLAQLQTPGTAGHHVIWPVTELPAGLPTNLPDLEQAQREAIERQEEEDLLFDSPYLLEETNYQEMEEAQQRVIVTFHVYKRREWRTMDMVSVSPDHLAEAQSIANGYARDPN</sequence>
<reference evidence="1 2" key="1">
    <citation type="submission" date="2024-07" db="EMBL/GenBank/DDBJ databases">
        <title>Section-level genome sequencing and comparative genomics of Aspergillus sections Usti and Cavernicolus.</title>
        <authorList>
            <consortium name="Lawrence Berkeley National Laboratory"/>
            <person name="Nybo J.L."/>
            <person name="Vesth T.C."/>
            <person name="Theobald S."/>
            <person name="Frisvad J.C."/>
            <person name="Larsen T.O."/>
            <person name="Kjaerboelling I."/>
            <person name="Rothschild-Mancinelli K."/>
            <person name="Lyhne E.K."/>
            <person name="Kogle M.E."/>
            <person name="Barry K."/>
            <person name="Clum A."/>
            <person name="Na H."/>
            <person name="Ledsgaard L."/>
            <person name="Lin J."/>
            <person name="Lipzen A."/>
            <person name="Kuo A."/>
            <person name="Riley R."/>
            <person name="Mondo S."/>
            <person name="Labutti K."/>
            <person name="Haridas S."/>
            <person name="Pangalinan J."/>
            <person name="Salamov A.A."/>
            <person name="Simmons B.A."/>
            <person name="Magnuson J.K."/>
            <person name="Chen J."/>
            <person name="Drula E."/>
            <person name="Henrissat B."/>
            <person name="Wiebenga A."/>
            <person name="Lubbers R.J."/>
            <person name="Gomes A.C."/>
            <person name="Macurrencykelacurrency M.R."/>
            <person name="Stajich J."/>
            <person name="Grigoriev I.V."/>
            <person name="Mortensen U.H."/>
            <person name="De Vries R.P."/>
            <person name="Baker S.E."/>
            <person name="Andersen M.R."/>
        </authorList>
    </citation>
    <scope>NUCLEOTIDE SEQUENCE [LARGE SCALE GENOMIC DNA]</scope>
    <source>
        <strain evidence="1 2">CBS 449.75</strain>
    </source>
</reference>
<organism evidence="1 2">
    <name type="scientific">Aspergillus lucknowensis</name>
    <dbReference type="NCBI Taxonomy" id="176173"/>
    <lineage>
        <taxon>Eukaryota</taxon>
        <taxon>Fungi</taxon>
        <taxon>Dikarya</taxon>
        <taxon>Ascomycota</taxon>
        <taxon>Pezizomycotina</taxon>
        <taxon>Eurotiomycetes</taxon>
        <taxon>Eurotiomycetidae</taxon>
        <taxon>Eurotiales</taxon>
        <taxon>Aspergillaceae</taxon>
        <taxon>Aspergillus</taxon>
        <taxon>Aspergillus subgen. Nidulantes</taxon>
    </lineage>
</organism>
<gene>
    <name evidence="1" type="ORF">BJX67DRAFT_387423</name>
</gene>
<dbReference type="Pfam" id="PF12520">
    <property type="entry name" value="DUF3723"/>
    <property type="match status" value="1"/>
</dbReference>
<evidence type="ECO:0000313" key="1">
    <source>
        <dbReference type="EMBL" id="KAL2868383.1"/>
    </source>
</evidence>
<dbReference type="RefSeq" id="XP_070887362.1">
    <property type="nucleotide sequence ID" value="XM_071034215.1"/>
</dbReference>